<dbReference type="InterPro" id="IPR006225">
    <property type="entry name" value="PsdUridine_synth_RluC/D"/>
</dbReference>
<dbReference type="GO" id="GO:0003723">
    <property type="term" value="F:RNA binding"/>
    <property type="evidence" value="ECO:0007669"/>
    <property type="project" value="UniProtKB-KW"/>
</dbReference>
<feature type="active site" evidence="4">
    <location>
        <position position="118"/>
    </location>
</feature>
<comment type="similarity">
    <text evidence="2 6">Belongs to the pseudouridine synthase RluA family.</text>
</comment>
<dbReference type="Gene3D" id="3.30.2350.10">
    <property type="entry name" value="Pseudouridine synthase"/>
    <property type="match status" value="1"/>
</dbReference>
<comment type="catalytic activity">
    <reaction evidence="1 6">
        <text>a uridine in RNA = a pseudouridine in RNA</text>
        <dbReference type="Rhea" id="RHEA:48348"/>
        <dbReference type="Rhea" id="RHEA-COMP:12068"/>
        <dbReference type="Rhea" id="RHEA-COMP:12069"/>
        <dbReference type="ChEBI" id="CHEBI:65314"/>
        <dbReference type="ChEBI" id="CHEBI:65315"/>
    </reaction>
</comment>
<dbReference type="GO" id="GO:0000455">
    <property type="term" value="P:enzyme-directed rRNA pseudouridine synthesis"/>
    <property type="evidence" value="ECO:0007669"/>
    <property type="project" value="UniProtKB-ARBA"/>
</dbReference>
<dbReference type="KEGG" id="atq:GH723_10760"/>
<dbReference type="InterPro" id="IPR006145">
    <property type="entry name" value="PsdUridine_synth_RsuA/RluA"/>
</dbReference>
<dbReference type="SUPFAM" id="SSF55174">
    <property type="entry name" value="Alpha-L RNA-binding motif"/>
    <property type="match status" value="1"/>
</dbReference>
<evidence type="ECO:0000259" key="7">
    <source>
        <dbReference type="Pfam" id="PF00849"/>
    </source>
</evidence>
<comment type="function">
    <text evidence="6">Responsible for synthesis of pseudouridine from uracil.</text>
</comment>
<proteinExistence type="inferred from homology"/>
<organism evidence="9 10">
    <name type="scientific">Actinomarinicola tropica</name>
    <dbReference type="NCBI Taxonomy" id="2789776"/>
    <lineage>
        <taxon>Bacteria</taxon>
        <taxon>Bacillati</taxon>
        <taxon>Actinomycetota</taxon>
        <taxon>Acidimicrobiia</taxon>
        <taxon>Acidimicrobiales</taxon>
        <taxon>Iamiaceae</taxon>
        <taxon>Actinomarinicola</taxon>
    </lineage>
</organism>
<feature type="domain" description="RNA-binding S4" evidence="8">
    <location>
        <begin position="4"/>
        <end position="39"/>
    </location>
</feature>
<dbReference type="InterPro" id="IPR002942">
    <property type="entry name" value="S4_RNA-bd"/>
</dbReference>
<dbReference type="SUPFAM" id="SSF55120">
    <property type="entry name" value="Pseudouridine synthase"/>
    <property type="match status" value="1"/>
</dbReference>
<evidence type="ECO:0000256" key="6">
    <source>
        <dbReference type="RuleBase" id="RU362028"/>
    </source>
</evidence>
<keyword evidence="10" id="KW-1185">Reference proteome</keyword>
<dbReference type="EC" id="5.4.99.-" evidence="6"/>
<protein>
    <recommendedName>
        <fullName evidence="6">Pseudouridine synthase</fullName>
        <ecNumber evidence="6">5.4.99.-</ecNumber>
    </recommendedName>
</protein>
<dbReference type="NCBIfam" id="TIGR00005">
    <property type="entry name" value="rluA_subfam"/>
    <property type="match status" value="1"/>
</dbReference>
<keyword evidence="3 6" id="KW-0413">Isomerase</keyword>
<reference evidence="9 10" key="1">
    <citation type="submission" date="2019-11" db="EMBL/GenBank/DDBJ databases">
        <authorList>
            <person name="He Y."/>
        </authorList>
    </citation>
    <scope>NUCLEOTIDE SEQUENCE [LARGE SCALE GENOMIC DNA]</scope>
    <source>
        <strain evidence="9 10">SCSIO 58843</strain>
    </source>
</reference>
<accession>A0A5Q2RR88</accession>
<evidence type="ECO:0000313" key="9">
    <source>
        <dbReference type="EMBL" id="QGG97081.1"/>
    </source>
</evidence>
<dbReference type="CDD" id="cd02869">
    <property type="entry name" value="PseudoU_synth_RluA_like"/>
    <property type="match status" value="1"/>
</dbReference>
<dbReference type="InterPro" id="IPR050188">
    <property type="entry name" value="RluA_PseudoU_synthase"/>
</dbReference>
<dbReference type="AlphaFoldDB" id="A0A5Q2RR88"/>
<dbReference type="Proteomes" id="UP000334019">
    <property type="component" value="Chromosome"/>
</dbReference>
<dbReference type="Gene3D" id="3.10.290.10">
    <property type="entry name" value="RNA-binding S4 domain"/>
    <property type="match status" value="1"/>
</dbReference>
<dbReference type="Pfam" id="PF01479">
    <property type="entry name" value="S4"/>
    <property type="match status" value="1"/>
</dbReference>
<dbReference type="GO" id="GO:0120159">
    <property type="term" value="F:rRNA pseudouridine synthase activity"/>
    <property type="evidence" value="ECO:0007669"/>
    <property type="project" value="UniProtKB-ARBA"/>
</dbReference>
<evidence type="ECO:0000256" key="1">
    <source>
        <dbReference type="ARBA" id="ARBA00000073"/>
    </source>
</evidence>
<dbReference type="EMBL" id="CP045851">
    <property type="protein sequence ID" value="QGG97081.1"/>
    <property type="molecule type" value="Genomic_DNA"/>
</dbReference>
<dbReference type="PANTHER" id="PTHR21600:SF44">
    <property type="entry name" value="RIBOSOMAL LARGE SUBUNIT PSEUDOURIDINE SYNTHASE D"/>
    <property type="match status" value="1"/>
</dbReference>
<dbReference type="InterPro" id="IPR020103">
    <property type="entry name" value="PsdUridine_synth_cat_dom_sf"/>
</dbReference>
<evidence type="ECO:0000256" key="3">
    <source>
        <dbReference type="ARBA" id="ARBA00023235"/>
    </source>
</evidence>
<dbReference type="PROSITE" id="PS50889">
    <property type="entry name" value="S4"/>
    <property type="match status" value="1"/>
</dbReference>
<sequence length="284" mass="30218">MLTAVTRSEASSILADGGVLVDGHEVTKGSIKVREGQRVRIVLPDVPEGPLVAPDASIDLRVVHEDDDVVVIDKPAGLVVHPGAGNLDGTLVNALVARYPEIVDVGEPERPGIVHRIDKGTSGLLAVARTPRAYDALVAALSAHDVEREYLALVWGRPEATHGVVDAAIGRSGRDPTRMAVSNRGRHARTHYEVVRTFDNPVPLALVRCRLETGRTHQIRVHMAAIGHPVVGDDRYGGARSPVPVDRPFLHAARLSFAHPVTGEPVEATSPLPADLEAVLGTLG</sequence>
<dbReference type="Pfam" id="PF00849">
    <property type="entry name" value="PseudoU_synth_2"/>
    <property type="match status" value="1"/>
</dbReference>
<dbReference type="CDD" id="cd00165">
    <property type="entry name" value="S4"/>
    <property type="match status" value="1"/>
</dbReference>
<evidence type="ECO:0000256" key="4">
    <source>
        <dbReference type="PIRSR" id="PIRSR606225-1"/>
    </source>
</evidence>
<evidence type="ECO:0000256" key="5">
    <source>
        <dbReference type="PROSITE-ProRule" id="PRU00182"/>
    </source>
</evidence>
<name>A0A5Q2RR88_9ACTN</name>
<feature type="domain" description="Pseudouridine synthase RsuA/RluA-like" evidence="7">
    <location>
        <begin position="68"/>
        <end position="225"/>
    </location>
</feature>
<evidence type="ECO:0000259" key="8">
    <source>
        <dbReference type="Pfam" id="PF01479"/>
    </source>
</evidence>
<evidence type="ECO:0000313" key="10">
    <source>
        <dbReference type="Proteomes" id="UP000334019"/>
    </source>
</evidence>
<evidence type="ECO:0000256" key="2">
    <source>
        <dbReference type="ARBA" id="ARBA00010876"/>
    </source>
</evidence>
<dbReference type="PANTHER" id="PTHR21600">
    <property type="entry name" value="MITOCHONDRIAL RNA PSEUDOURIDINE SYNTHASE"/>
    <property type="match status" value="1"/>
</dbReference>
<keyword evidence="5" id="KW-0694">RNA-binding</keyword>
<gene>
    <name evidence="9" type="ORF">GH723_10760</name>
</gene>
<dbReference type="InterPro" id="IPR036986">
    <property type="entry name" value="S4_RNA-bd_sf"/>
</dbReference>